<keyword evidence="2" id="KW-0732">Signal</keyword>
<proteinExistence type="evidence at transcript level"/>
<dbReference type="EMBL" id="AE014297">
    <property type="protein sequence ID" value="EAA46266.3"/>
    <property type="molecule type" value="Genomic_DNA"/>
</dbReference>
<sequence length="184" mass="19437">MLKTISIGVLIALSGAIIAEGKPVLIKVFAPSGGYSSASYQNTVGASPFTSQLISGLISSKIQLLNSVLQTKSSSGGFRIGFNKSVNLFGPTSATSTTERPVTHHTTEVNTDFTPDESSRTTQLFYSTTTESFVETPIPTIHPEPPATTTSVIPIESTTSVTQPPILTTPKPGYSYRTPISPTN</sequence>
<dbReference type="BioGRID-ORCS" id="3354922">
    <property type="hits" value="0 hits in 1 CRISPR screen"/>
</dbReference>
<evidence type="ECO:0000313" key="4">
    <source>
        <dbReference type="EMBL" id="EAA46266.3"/>
    </source>
</evidence>
<feature type="region of interest" description="Disordered" evidence="1">
    <location>
        <begin position="93"/>
        <end position="120"/>
    </location>
</feature>
<reference evidence="4" key="15">
    <citation type="submission" date="2023-12" db="EMBL/GenBank/DDBJ databases">
        <authorList>
            <consortium name="FlyBase"/>
        </authorList>
    </citation>
    <scope>NUCLEOTIDE SEQUENCE</scope>
</reference>
<reference evidence="4 7" key="1">
    <citation type="journal article" date="2000" name="Science">
        <title>The genome sequence of Drosophila melanogaster.</title>
        <authorList>
            <person name="Adams M.D."/>
            <person name="Celniker S.E."/>
            <person name="Holt R.A."/>
            <person name="Evans C.A."/>
            <person name="Gocayne J.D."/>
            <person name="Amanatides P.G."/>
            <person name="Scherer S.E."/>
            <person name="Li P.W."/>
            <person name="Hoskins R.A."/>
            <person name="Galle R.F."/>
            <person name="George R.A."/>
            <person name="Lewis S.E."/>
            <person name="Richards S."/>
            <person name="Ashburner M."/>
            <person name="Henderson S.N."/>
            <person name="Sutton G.G."/>
            <person name="Wortman J.R."/>
            <person name="Yandell M.D."/>
            <person name="Zhang Q."/>
            <person name="Chen L.X."/>
            <person name="Brandon R.C."/>
            <person name="Rogers Y.H."/>
            <person name="Blazej R.G."/>
            <person name="Champe M."/>
            <person name="Pfeiffer B.D."/>
            <person name="Wan K.H."/>
            <person name="Doyle C."/>
            <person name="Baxter E.G."/>
            <person name="Helt G."/>
            <person name="Nelson C.R."/>
            <person name="Gabor G.L."/>
            <person name="Abril J.F."/>
            <person name="Agbayani A."/>
            <person name="An H.J."/>
            <person name="Andrews-Pfannkoch C."/>
            <person name="Baldwin D."/>
            <person name="Ballew R.M."/>
            <person name="Basu A."/>
            <person name="Baxendale J."/>
            <person name="Bayraktaroglu L."/>
            <person name="Beasley E.M."/>
            <person name="Beeson K.Y."/>
            <person name="Benos P.V."/>
            <person name="Berman B.P."/>
            <person name="Bhandari D."/>
            <person name="Bolshakov S."/>
            <person name="Borkova D."/>
            <person name="Botchan M.R."/>
            <person name="Bouck J."/>
            <person name="Brokstein P."/>
            <person name="Brottier P."/>
            <person name="Burtis K.C."/>
            <person name="Busam D.A."/>
            <person name="Butler H."/>
            <person name="Cadieu E."/>
            <person name="Center A."/>
            <person name="Chandra I."/>
            <person name="Cherry J.M."/>
            <person name="Cawley S."/>
            <person name="Dahlke C."/>
            <person name="Davenport L.B."/>
            <person name="Davies P."/>
            <person name="de Pablos B."/>
            <person name="Delcher A."/>
            <person name="Deng Z."/>
            <person name="Mays A.D."/>
            <person name="Dew I."/>
            <person name="Dietz S.M."/>
            <person name="Dodson K."/>
            <person name="Doup L.E."/>
            <person name="Downes M."/>
            <person name="Dugan-Rocha S."/>
            <person name="Dunkov B.C."/>
            <person name="Dunn P."/>
            <person name="Durbin K.J."/>
            <person name="Evangelista C.C."/>
            <person name="Ferraz C."/>
            <person name="Ferriera S."/>
            <person name="Fleischmann W."/>
            <person name="Fosler C."/>
            <person name="Gabrielian A.E."/>
            <person name="Garg N.S."/>
            <person name="Gelbart W.M."/>
            <person name="Glasser K."/>
            <person name="Glodek A."/>
            <person name="Gong F."/>
            <person name="Gorrell J.H."/>
            <person name="Gu Z."/>
            <person name="Guan P."/>
            <person name="Harris M."/>
            <person name="Harris N.L."/>
            <person name="Harvey D."/>
            <person name="Heiman T.J."/>
            <person name="Hernandez J.R."/>
            <person name="Houck J."/>
            <person name="Hostin D."/>
            <person name="Houston K.A."/>
            <person name="Howland T.J."/>
            <person name="Wei M.H."/>
            <person name="Ibegwam C."/>
            <person name="Jalali M."/>
            <person name="Kalush F."/>
            <person name="Karpen G.H."/>
            <person name="Ke Z."/>
            <person name="Kennison J.A."/>
            <person name="Ketchum K.A."/>
            <person name="Kimmel B.E."/>
            <person name="Kodira C.D."/>
            <person name="Kraft C."/>
            <person name="Kravitz S."/>
            <person name="Kulp D."/>
            <person name="Lai Z."/>
            <person name="Lasko P."/>
            <person name="Lei Y."/>
            <person name="Levitsky A.A."/>
            <person name="Li J."/>
            <person name="Li Z."/>
            <person name="Liang Y."/>
            <person name="Lin X."/>
            <person name="Liu X."/>
            <person name="Mattei B."/>
            <person name="McIntosh T.C."/>
            <person name="McLeod M.P."/>
            <person name="McPherson D."/>
            <person name="Merkulov G."/>
            <person name="Milshina N.V."/>
            <person name="Mobarry C."/>
            <person name="Morris J."/>
            <person name="Moshrefi A."/>
            <person name="Mount S.M."/>
            <person name="Moy M."/>
            <person name="Murphy B."/>
            <person name="Murphy L."/>
            <person name="Muzny D.M."/>
            <person name="Nelson D.L."/>
            <person name="Nelson D.R."/>
            <person name="Nelson K.A."/>
            <person name="Nixon K."/>
            <person name="Nusskern D.R."/>
            <person name="Pacleb J.M."/>
            <person name="Palazzolo M."/>
            <person name="Pittman G.S."/>
            <person name="Pan S."/>
            <person name="Pollard J."/>
            <person name="Puri V."/>
            <person name="Reese M.G."/>
            <person name="Reinert K."/>
            <person name="Remington K."/>
            <person name="Saunders R.D."/>
            <person name="Scheeler F."/>
            <person name="Shen H."/>
            <person name="Shue B.C."/>
            <person name="Siden-Kiamos I."/>
            <person name="Simpson M."/>
            <person name="Skupski M.P."/>
            <person name="Smith T."/>
            <person name="Spier E."/>
            <person name="Spradling A.C."/>
            <person name="Stapleton M."/>
            <person name="Strong R."/>
            <person name="Sun E."/>
            <person name="Svirskas R."/>
            <person name="Tector C."/>
            <person name="Turner R."/>
            <person name="Venter E."/>
            <person name="Wang A.H."/>
            <person name="Wang X."/>
            <person name="Wang Z.Y."/>
            <person name="Wassarman D.A."/>
            <person name="Weinstock G.M."/>
            <person name="Weissenbach J."/>
            <person name="Williams S.M."/>
            <person name="WoodageT"/>
            <person name="Worley K.C."/>
            <person name="Wu D."/>
            <person name="Yang S."/>
            <person name="Yao Q.A."/>
            <person name="Ye J."/>
            <person name="Yeh R.F."/>
            <person name="Zaveri J.S."/>
            <person name="Zhan M."/>
            <person name="Zhang G."/>
            <person name="Zhao Q."/>
            <person name="Zheng L."/>
            <person name="Zheng X.H."/>
            <person name="Zhong F.N."/>
            <person name="Zhong W."/>
            <person name="Zhou X."/>
            <person name="Zhu S."/>
            <person name="Zhu X."/>
            <person name="Smith H.O."/>
            <person name="Gibbs R.A."/>
            <person name="Myers E.W."/>
            <person name="Rubin G.M."/>
            <person name="Venter J.C."/>
        </authorList>
    </citation>
    <scope>NUCLEOTIDE SEQUENCE [LARGE SCALE GENOMIC DNA]</scope>
    <source>
        <strain evidence="7">Berkeley</strain>
    </source>
</reference>
<dbReference type="RefSeq" id="NP_001263173.1">
    <property type="nucleotide sequence ID" value="NM_001276244.1"/>
</dbReference>
<dbReference type="EMBL" id="AE014297">
    <property type="protein sequence ID" value="ELP57418.1"/>
    <property type="molecule type" value="Genomic_DNA"/>
</dbReference>
<dbReference type="VEuPathDB" id="VectorBase:FBgn0058198"/>
<organism evidence="3">
    <name type="scientific">Drosophila melanogaster</name>
    <name type="common">Fruit fly</name>
    <dbReference type="NCBI Taxonomy" id="7227"/>
    <lineage>
        <taxon>Eukaryota</taxon>
        <taxon>Metazoa</taxon>
        <taxon>Ecdysozoa</taxon>
        <taxon>Arthropoda</taxon>
        <taxon>Hexapoda</taxon>
        <taxon>Insecta</taxon>
        <taxon>Pterygota</taxon>
        <taxon>Neoptera</taxon>
        <taxon>Endopterygota</taxon>
        <taxon>Diptera</taxon>
        <taxon>Brachycera</taxon>
        <taxon>Muscomorpha</taxon>
        <taxon>Ephydroidea</taxon>
        <taxon>Drosophilidae</taxon>
        <taxon>Drosophila</taxon>
        <taxon>Sophophora</taxon>
    </lineage>
</organism>
<dbReference type="KEGG" id="dme:Dmel_CG40198"/>
<evidence type="ECO:0000256" key="1">
    <source>
        <dbReference type="SAM" id="MobiDB-lite"/>
    </source>
</evidence>
<reference evidence="4 7" key="5">
    <citation type="journal article" date="2002" name="Genome Biol.">
        <title>Heterochromatic sequences in a Drosophila whole-genome shotgun assembly.</title>
        <authorList>
            <person name="Hoskins R.A."/>
            <person name="Smith C.D."/>
            <person name="Carlson J.W."/>
            <person name="Carvalho A.B."/>
            <person name="Halpern A."/>
            <person name="Kaminker J.S."/>
            <person name="Kennedy C."/>
            <person name="Mungall C.J."/>
            <person name="Sullivan B.A."/>
            <person name="Sutton G.G."/>
            <person name="Yasuhara J.C."/>
            <person name="Wakimoto B.T."/>
            <person name="Myers E.W."/>
            <person name="Celniker S.E."/>
            <person name="Rubin G.M."/>
            <person name="Karpen G.H."/>
        </authorList>
    </citation>
    <scope>NUCLEOTIDE SEQUENCE [LARGE SCALE GENOMIC DNA]</scope>
    <source>
        <strain evidence="7">Berkeley</strain>
    </source>
</reference>
<dbReference type="STRING" id="7227.FBpp0305391"/>
<dbReference type="RefSeq" id="NP_001015164.3">
    <property type="nucleotide sequence ID" value="NM_001015164.4"/>
</dbReference>
<evidence type="ECO:0000313" key="6">
    <source>
        <dbReference type="FlyBase" id="FBgn0058198"/>
    </source>
</evidence>
<protein>
    <submittedName>
        <fullName evidence="3">RE21703p</fullName>
    </submittedName>
    <submittedName>
        <fullName evidence="4">Uncharacterized protein, isoform B</fullName>
    </submittedName>
    <submittedName>
        <fullName evidence="5">Uncharacterized protein, isoform C</fullName>
    </submittedName>
</protein>
<dbReference type="IntAct" id="Q8SWU8">
    <property type="interactions" value="1"/>
</dbReference>
<evidence type="ECO:0000256" key="2">
    <source>
        <dbReference type="SAM" id="SignalP"/>
    </source>
</evidence>
<dbReference type="OMA" id="KPVTHHT"/>
<feature type="chain" id="PRO_5015099348" evidence="2">
    <location>
        <begin position="22"/>
        <end position="184"/>
    </location>
</feature>
<dbReference type="Proteomes" id="UP000000803">
    <property type="component" value="Chromosome 3R"/>
</dbReference>
<reference evidence="7" key="2">
    <citation type="journal article" date="2002" name="Genome Biol.">
        <title>Finishing a whole-genome shotgun: release 3 of the Drosophila melanogaster euchromatic genome sequence.</title>
        <authorList>
            <person name="Celniker S.E."/>
            <person name="Wheeler D.A."/>
            <person name="Kronmiller B."/>
            <person name="Carlson J.W."/>
            <person name="Halpern A."/>
            <person name="Patel S."/>
            <person name="Adams M."/>
            <person name="Champe M."/>
            <person name="Dugan S.P."/>
            <person name="Frise E."/>
            <person name="Hodgson A."/>
            <person name="George R.A."/>
            <person name="Hoskins R.A."/>
            <person name="Laverty T."/>
            <person name="Muzny D.M."/>
            <person name="Nelson C.R."/>
            <person name="Pacleb J.M."/>
            <person name="Park S."/>
            <person name="Pfeiffer B.D."/>
            <person name="Richards S."/>
            <person name="Sodergren E.J."/>
            <person name="Svirskas R."/>
            <person name="Tabor P.E."/>
            <person name="Wan K."/>
            <person name="Stapleton M."/>
            <person name="Sutton G.G."/>
            <person name="Venter C."/>
            <person name="Weinstock G."/>
            <person name="Scherer S.E."/>
            <person name="Myers E.W."/>
            <person name="Gibbs R.A."/>
            <person name="Rubin G.M."/>
        </authorList>
    </citation>
    <scope>NUCLEOTIDE SEQUENCE [LARGE SCALE GENOMIC DNA]</scope>
    <source>
        <strain evidence="7">Berkeley</strain>
    </source>
</reference>
<evidence type="ECO:0000313" key="7">
    <source>
        <dbReference type="Proteomes" id="UP000000803"/>
    </source>
</evidence>
<dbReference type="AlphaFoldDB" id="Q8SWU8"/>
<reference evidence="4" key="14">
    <citation type="journal article" date="2015" name="Genome Res.">
        <title>The Release 6 reference sequence of the Drosophila melanogaster genome.</title>
        <authorList>
            <person name="Hoskins R.A."/>
            <person name="Carlson J.W."/>
            <person name="Wan K.H."/>
            <person name="Park S."/>
            <person name="Mendez I."/>
            <person name="Galle S.E."/>
            <person name="Booth B.W."/>
            <person name="Pfeiffer B.D."/>
            <person name="George R.A."/>
            <person name="Svirskas R."/>
            <person name="Krzywinski M."/>
            <person name="Schein J."/>
            <person name="Accardo M.C."/>
            <person name="Damia E."/>
            <person name="Messina G."/>
            <person name="Mendez-Lago M."/>
            <person name="de Pablos B."/>
            <person name="Demakova O.V."/>
            <person name="Andreyeva E.N."/>
            <person name="Boldyreva L.V."/>
            <person name="Marra M."/>
            <person name="Carvalho A.B."/>
            <person name="Dimitri P."/>
            <person name="Villasante A."/>
            <person name="Zhimulev I.F."/>
            <person name="Rubin G.M."/>
            <person name="Karpen G.H."/>
            <person name="Celniker S.E."/>
        </authorList>
    </citation>
    <scope>NUCLEOTIDE SEQUENCE</scope>
</reference>
<reference evidence="7" key="3">
    <citation type="journal article" date="2002" name="Genome Biol.">
        <title>Annotation of the Drosophila melanogaster euchromatic genome: a systematic review.</title>
        <authorList>
            <person name="Misra S."/>
            <person name="Crosby M.A."/>
            <person name="Mungall C.J."/>
            <person name="Matthews B.B."/>
            <person name="Campbell K.S."/>
            <person name="Hradecky P."/>
            <person name="Huang Y."/>
            <person name="Kaminker J.S."/>
            <person name="Millburn G.H."/>
            <person name="Prochnik S.E."/>
            <person name="Smith C.D."/>
            <person name="Tupy J.L."/>
            <person name="Whitfied E.J."/>
            <person name="Bayraktaroglu L."/>
            <person name="Berman B.P."/>
            <person name="Bettencourt B.R."/>
            <person name="Celniker S.E."/>
            <person name="de Grey A.D."/>
            <person name="Drysdale R.A."/>
            <person name="Harris N.L."/>
            <person name="Richter J."/>
            <person name="Russo S."/>
            <person name="Schroeder A.J."/>
            <person name="Shu S.Q."/>
            <person name="Stapleton M."/>
            <person name="Yamada C."/>
            <person name="Ashburner M."/>
            <person name="Gelbart W.M."/>
            <person name="Rubin G.M."/>
            <person name="Lewis S.E."/>
        </authorList>
    </citation>
    <scope>GENOME REANNOTATION</scope>
    <source>
        <strain evidence="7">Berkeley</strain>
    </source>
</reference>
<dbReference type="HOGENOM" id="CLU_099578_0_0_1"/>
<reference evidence="4" key="16">
    <citation type="submission" date="2024-06" db="EMBL/GenBank/DDBJ databases">
        <title>Drosophila melanogaster release 4 sequence.</title>
        <authorList>
            <consortium name="Berkeley Drosophila Genome Project"/>
            <person name="Celniker S."/>
            <person name="Carlson J."/>
            <person name="Wan K."/>
            <person name="Pfeiffer B."/>
            <person name="Frise E."/>
            <person name="George R."/>
            <person name="Hoskins R."/>
            <person name="Stapleton M."/>
            <person name="Pacleb J."/>
            <person name="Park S."/>
            <person name="Svirskas R."/>
            <person name="Smith E."/>
            <person name="Yu C."/>
            <person name="Rubin G."/>
        </authorList>
    </citation>
    <scope>NUCLEOTIDE SEQUENCE</scope>
</reference>
<reference evidence="4 7" key="10">
    <citation type="journal article" date="2007" name="Science">
        <title>Sequence finishing and mapping of Drosophila melanogaster heterochromatin.</title>
        <authorList>
            <person name="Hoskins R.A."/>
            <person name="Carlson J.W."/>
            <person name="Kennedy C."/>
            <person name="Acevedo D."/>
            <person name="Evans-Holm M."/>
            <person name="Frise E."/>
            <person name="Wan K.H."/>
            <person name="Park S."/>
            <person name="Mendez-Lago M."/>
            <person name="Rossi F."/>
            <person name="Villasante A."/>
            <person name="Dimitri P."/>
            <person name="Karpen G.H."/>
            <person name="Celniker S.E."/>
        </authorList>
    </citation>
    <scope>NUCLEOTIDE SEQUENCE [LARGE SCALE GENOMIC DNA]</scope>
    <source>
        <strain evidence="7">Berkeley</strain>
    </source>
</reference>
<evidence type="ECO:0000313" key="3">
    <source>
        <dbReference type="EMBL" id="AAM11401.1"/>
    </source>
</evidence>
<dbReference type="PaxDb" id="7227-FBpp0305391"/>
<reference evidence="4 7" key="9">
    <citation type="journal article" date="2007" name="Science">
        <title>The Release 5.1 annotation of Drosophila melanogaster heterochromatin.</title>
        <authorList>
            <person name="Smith C.D."/>
            <person name="Shu S."/>
            <person name="Mungall C.J."/>
            <person name="Karpen G.H."/>
        </authorList>
    </citation>
    <scope>NUCLEOTIDE SEQUENCE [LARGE SCALE GENOMIC DNA]</scope>
    <source>
        <strain evidence="7">Berkeley</strain>
    </source>
</reference>
<dbReference type="EMBL" id="AY095073">
    <property type="protein sequence ID" value="AAM11401.1"/>
    <property type="molecule type" value="mRNA"/>
</dbReference>
<dbReference type="GeneID" id="3354922"/>
<reference evidence="4" key="13">
    <citation type="journal article" date="2015" name="G3 (Bethesda)">
        <title>Gene Model Annotations for Drosophila melanogaster: The Rule-Benders.</title>
        <authorList>
            <consortium name="FlyBase Consortium"/>
            <person name="Crosby M.A."/>
            <person name="Gramates L.S."/>
            <person name="Dos Santos G."/>
            <person name="Matthews B.B."/>
            <person name="St Pierre S.E."/>
            <person name="Zhou P."/>
            <person name="Schroeder A.J."/>
            <person name="Falls K."/>
            <person name="Emmert D.B."/>
            <person name="Russo S.M."/>
            <person name="Gelbart W.M."/>
            <person name="null"/>
        </authorList>
    </citation>
    <scope>NUCLEOTIDE SEQUENCE</scope>
</reference>
<dbReference type="UCSC" id="CG40198-RA">
    <property type="organism name" value="d. melanogaster"/>
</dbReference>
<reference evidence="4" key="12">
    <citation type="journal article" date="2015" name="G3 (Bethesda)">
        <title>Gene Model Annotations for Drosophila melanogaster: Impact of High-Throughput Data.</title>
        <authorList>
            <consortium name="FlyBase Consortium"/>
            <person name="Matthews B.B."/>
            <person name="Dos Santos G."/>
            <person name="Crosby M.A."/>
            <person name="Emmert D.B."/>
            <person name="St Pierre S.E."/>
            <person name="Gramates L.S."/>
            <person name="Zhou P."/>
            <person name="Schroeder A.J."/>
            <person name="Falls K."/>
            <person name="Strelets V."/>
            <person name="Russo S.M."/>
            <person name="Gelbart W.M."/>
            <person name="null"/>
        </authorList>
    </citation>
    <scope>NUCLEOTIDE SEQUENCE</scope>
</reference>
<keyword evidence="7" id="KW-1185">Reference proteome</keyword>
<dbReference type="eggNOG" id="ENOG502T90V">
    <property type="taxonomic scope" value="Eukaryota"/>
</dbReference>
<reference evidence="7" key="4">
    <citation type="journal article" date="2002" name="Genome Biol.">
        <title>The transposable elements of the Drosophila melanogaster euchromatin: a genomics perspective.</title>
        <authorList>
            <person name="Kaminker J.S."/>
            <person name="Bergman C.M."/>
            <person name="Kronmiller B."/>
            <person name="Carlson J."/>
            <person name="Svirskas R."/>
            <person name="Patel S."/>
            <person name="Frise E."/>
            <person name="Wheeler D.A."/>
            <person name="Lewis S.E."/>
            <person name="Rubin G.M."/>
            <person name="Ashburner M."/>
            <person name="Celniker S.E."/>
        </authorList>
    </citation>
    <scope>NUCLEOTIDE SEQUENCE [LARGE SCALE GENOMIC DNA]</scope>
    <source>
        <strain evidence="7">Berkeley</strain>
    </source>
</reference>
<accession>Q8SWU8</accession>
<feature type="signal peptide" evidence="2">
    <location>
        <begin position="1"/>
        <end position="21"/>
    </location>
</feature>
<accession>Q5LK11</accession>
<reference evidence="4" key="8">
    <citation type="submission" date="2006-08" db="EMBL/GenBank/DDBJ databases">
        <authorList>
            <person name="Celniker S."/>
            <person name="Carlson J."/>
            <person name="Wan K."/>
            <person name="Frise E."/>
            <person name="Hoskins R."/>
            <person name="Park S."/>
            <person name="Svirskas R."/>
            <person name="Rubin G."/>
        </authorList>
    </citation>
    <scope>NUCLEOTIDE SEQUENCE</scope>
</reference>
<reference evidence="3" key="6">
    <citation type="submission" date="2002-04" db="EMBL/GenBank/DDBJ databases">
        <authorList>
            <person name="Stapleton M."/>
            <person name="Brokstein P."/>
            <person name="Hong L."/>
            <person name="Agbayani A."/>
            <person name="Carlson J."/>
            <person name="Champe M."/>
            <person name="Chavez C."/>
            <person name="Dorsett V."/>
            <person name="Dresnek D."/>
            <person name="Farfan D."/>
            <person name="Frise E."/>
            <person name="George R."/>
            <person name="Gonzalez M."/>
            <person name="Guarin H."/>
            <person name="Kronmiller B."/>
            <person name="Li P."/>
            <person name="Liao G."/>
            <person name="Miranda A."/>
            <person name="Mungall C.J."/>
            <person name="Nunoo J."/>
            <person name="Pacleb J."/>
            <person name="Paragas V."/>
            <person name="Park S."/>
            <person name="Patel S."/>
            <person name="Phouanenavong S."/>
            <person name="Wan K."/>
            <person name="Yu C."/>
            <person name="Lewis S.E."/>
            <person name="Rubin G.M."/>
            <person name="Celniker S."/>
        </authorList>
    </citation>
    <scope>NUCLEOTIDE SEQUENCE</scope>
    <source>
        <strain evidence="3">Berkeley</strain>
    </source>
</reference>
<dbReference type="OrthoDB" id="7872805at2759"/>
<dbReference type="AGR" id="FB:FBgn0058198"/>
<dbReference type="DNASU" id="3354922"/>
<feature type="region of interest" description="Disordered" evidence="1">
    <location>
        <begin position="162"/>
        <end position="184"/>
    </location>
</feature>
<name>Q8SWU8_DROME</name>
<dbReference type="Bgee" id="FBgn0058198">
    <property type="expression patterns" value="Expressed in crop (Drosophila) and 27 other cell types or tissues"/>
</dbReference>
<evidence type="ECO:0000313" key="5">
    <source>
        <dbReference type="EMBL" id="ELP57418.1"/>
    </source>
</evidence>
<reference evidence="4 7" key="7">
    <citation type="journal article" date="2005" name="PLoS Comput. Biol.">
        <title>Combined evidence annotation of transposable elements in genome sequences.</title>
        <authorList>
            <person name="Quesneville H."/>
            <person name="Bergman C.M."/>
            <person name="Andrieu O."/>
            <person name="Autard D."/>
            <person name="Nouaud D."/>
            <person name="Ashburner M."/>
            <person name="Anxolabehere D."/>
        </authorList>
    </citation>
    <scope>NUCLEOTIDE SEQUENCE [LARGE SCALE GENOMIC DNA]</scope>
    <source>
        <strain evidence="7">Berkeley</strain>
    </source>
</reference>
<dbReference type="FlyBase" id="FBgn0058198">
    <property type="gene designation" value="CG40198"/>
</dbReference>
<gene>
    <name evidence="4" type="primary">Dmel\CG40198</name>
    <name evidence="4" type="synonym">BcDNA:RE21703</name>
    <name evidence="4 6" type="ORF">CG40198</name>
    <name evidence="4" type="ORF">Dmel_CG40198</name>
</gene>
<reference key="11">
    <citation type="submission" date="2009-01" db="EMBL/GenBank/DDBJ databases">
        <authorList>
            <consortium name="FlyBase"/>
        </authorList>
    </citation>
    <scope>NUCLEOTIDE SEQUENCE</scope>
</reference>